<dbReference type="RefSeq" id="XP_016439412.1">
    <property type="nucleotide sequence ID" value="XM_016583926.1"/>
</dbReference>
<dbReference type="InterPro" id="IPR011684">
    <property type="entry name" value="NAB"/>
</dbReference>
<feature type="region of interest" description="Disordered" evidence="3">
    <location>
        <begin position="440"/>
        <end position="513"/>
    </location>
</feature>
<feature type="compositionally biased region" description="Polar residues" evidence="3">
    <location>
        <begin position="504"/>
        <end position="513"/>
    </location>
</feature>
<dbReference type="Pfam" id="PF07765">
    <property type="entry name" value="KIP1"/>
    <property type="match status" value="1"/>
</dbReference>
<dbReference type="SMR" id="A0A1S3XIA5"/>
<dbReference type="PROSITE" id="PS51774">
    <property type="entry name" value="NAB"/>
    <property type="match status" value="1"/>
</dbReference>
<protein>
    <submittedName>
        <fullName evidence="6">Kinase-interacting protein 1-like</fullName>
    </submittedName>
</protein>
<evidence type="ECO:0000256" key="2">
    <source>
        <dbReference type="SAM" id="Coils"/>
    </source>
</evidence>
<keyword evidence="1 2" id="KW-0175">Coiled coil</keyword>
<keyword evidence="5" id="KW-1185">Reference proteome</keyword>
<organism evidence="5 6">
    <name type="scientific">Nicotiana tabacum</name>
    <name type="common">Common tobacco</name>
    <dbReference type="NCBI Taxonomy" id="4097"/>
    <lineage>
        <taxon>Eukaryota</taxon>
        <taxon>Viridiplantae</taxon>
        <taxon>Streptophyta</taxon>
        <taxon>Embryophyta</taxon>
        <taxon>Tracheophyta</taxon>
        <taxon>Spermatophyta</taxon>
        <taxon>Magnoliopsida</taxon>
        <taxon>eudicotyledons</taxon>
        <taxon>Gunneridae</taxon>
        <taxon>Pentapetalae</taxon>
        <taxon>asterids</taxon>
        <taxon>lamiids</taxon>
        <taxon>Solanales</taxon>
        <taxon>Solanaceae</taxon>
        <taxon>Nicotianoideae</taxon>
        <taxon>Nicotianeae</taxon>
        <taxon>Nicotiana</taxon>
    </lineage>
</organism>
<gene>
    <name evidence="6" type="primary">LOC107765300</name>
</gene>
<dbReference type="PaxDb" id="4097-A0A1S3XIA5"/>
<evidence type="ECO:0000256" key="3">
    <source>
        <dbReference type="SAM" id="MobiDB-lite"/>
    </source>
</evidence>
<dbReference type="InterPro" id="IPR056888">
    <property type="entry name" value="NET2A-D/KIP1-like_dom"/>
</dbReference>
<sequence>MLQRAASNAYSWWAASHIRTKQSKWLEQSLQDMQGKVESVIKLIEEDGDSFAKRAEMYYKKRPELINFVEESYRAYRALAERYDHLSKELQTANNTIATIFPEQIQLAMDEEDEYGVPRMPKDFTQIPPSGSNIPKVPKAPIKDLKGVMTTASTQRQGKKSSKTEDVAKSGLNKSEAIEEIDKLQKDILALQTVKEFVRSSYQSGLEKYRGLENQIMEKQQKIYELEDEFGEGRVIEDAEACTLMAEAALQSCQETLTQLQEKQDIYTQEAREEFQKIEDSCKKLQSFRHKYLGDKISELKPNVYNIPNQEVGKEIESSQNKIKNQVDASSKESLTMSQLAEKIDELVNKVVSLETAVSSETLLIERLRREADELQAQVQSLEDDKAALTDDTHNLNIRVTAIEAKLQTIENLNKDVVNQNSSLRTHFVEARTSLDHLSDKLSSVRPDEEHDVTDSSPDEVTTLVEIRLQEESVKQKNHPSSSKGTKNLSTIKTKDKEVRKEQGSSTVVSDNAEVTKSNKKHVTFLEPTPVGKGDEKVSAQCGSCFYETQTQKDAEKDDELNWQQMLLSGLEDKENILLNEYTTILKNYKEVTKKLSDMEKKDRDAEFNLTLQIRELKCAITKRDEEIHNLRLKLNLLQKGNGSENKELKEEKCQASDPSFDRSLKPEDLPQRKDKDNPIIENEEDIRTILVDQHASVSPTEKKLRMSIDAILDENLDFWLRFSSTFHQIQKFKTTFHDLQREISKSKDKVMQDHSPRVETKSEIKPIYKHMKEIQNELTVWLAQTLSLKDELERKFSALCNIQDEIANALKEGIESDEIRFSSHEAAKFQGQVLNMKQENNKVSEELEAGFRRVTTLQVDVEKTITELDQEFGLSGNQSQLMHSVSRSRIPLHSFIFGTKPKKQRRSLFSRINPNRKY</sequence>
<proteinExistence type="predicted"/>
<dbReference type="AlphaFoldDB" id="A0A1S3XIA5"/>
<evidence type="ECO:0000259" key="4">
    <source>
        <dbReference type="PROSITE" id="PS51774"/>
    </source>
</evidence>
<dbReference type="OrthoDB" id="616075at2759"/>
<feature type="compositionally biased region" description="Polar residues" evidence="3">
    <location>
        <begin position="479"/>
        <end position="492"/>
    </location>
</feature>
<dbReference type="Pfam" id="PF24918">
    <property type="entry name" value="NET2A_C"/>
    <property type="match status" value="1"/>
</dbReference>
<dbReference type="GO" id="GO:0003779">
    <property type="term" value="F:actin binding"/>
    <property type="evidence" value="ECO:0007669"/>
    <property type="project" value="InterPro"/>
</dbReference>
<feature type="coiled-coil region" evidence="2">
    <location>
        <begin position="174"/>
        <end position="270"/>
    </location>
</feature>
<reference evidence="6" key="2">
    <citation type="submission" date="2025-08" db="UniProtKB">
        <authorList>
            <consortium name="RefSeq"/>
        </authorList>
    </citation>
    <scope>IDENTIFICATION</scope>
    <source>
        <tissue evidence="6">Leaf</tissue>
    </source>
</reference>
<feature type="region of interest" description="Disordered" evidence="3">
    <location>
        <begin position="645"/>
        <end position="681"/>
    </location>
</feature>
<feature type="region of interest" description="Disordered" evidence="3">
    <location>
        <begin position="149"/>
        <end position="172"/>
    </location>
</feature>
<feature type="coiled-coil region" evidence="2">
    <location>
        <begin position="337"/>
        <end position="392"/>
    </location>
</feature>
<accession>A0A1S3XIA5</accession>
<evidence type="ECO:0000313" key="6">
    <source>
        <dbReference type="RefSeq" id="XP_016439412.1"/>
    </source>
</evidence>
<dbReference type="STRING" id="4097.A0A1S3XIA5"/>
<dbReference type="KEGG" id="nta:107765300"/>
<dbReference type="GeneID" id="107765300"/>
<dbReference type="OMA" id="YMKIREH"/>
<feature type="compositionally biased region" description="Basic and acidic residues" evidence="3">
    <location>
        <begin position="493"/>
        <end position="503"/>
    </location>
</feature>
<dbReference type="PANTHER" id="PTHR31631:SF6">
    <property type="entry name" value="KINASE-INTERACTING PROTEIN 1-LIKE ISOFORM X1"/>
    <property type="match status" value="1"/>
</dbReference>
<name>A0A1S3XIA5_TOBAC</name>
<dbReference type="Proteomes" id="UP000790787">
    <property type="component" value="Chromosome 23"/>
</dbReference>
<reference evidence="5" key="1">
    <citation type="journal article" date="2014" name="Nat. Commun.">
        <title>The tobacco genome sequence and its comparison with those of tomato and potato.</title>
        <authorList>
            <person name="Sierro N."/>
            <person name="Battey J.N."/>
            <person name="Ouadi S."/>
            <person name="Bakaher N."/>
            <person name="Bovet L."/>
            <person name="Willig A."/>
            <person name="Goepfert S."/>
            <person name="Peitsch M.C."/>
            <person name="Ivanov N.V."/>
        </authorList>
    </citation>
    <scope>NUCLEOTIDE SEQUENCE [LARGE SCALE GENOMIC DNA]</scope>
</reference>
<evidence type="ECO:0000313" key="5">
    <source>
        <dbReference type="Proteomes" id="UP000790787"/>
    </source>
</evidence>
<feature type="domain" description="NAB" evidence="4">
    <location>
        <begin position="10"/>
        <end position="90"/>
    </location>
</feature>
<dbReference type="InterPro" id="IPR056889">
    <property type="entry name" value="NET2A-D/KIP1-like_C"/>
</dbReference>
<dbReference type="PANTHER" id="PTHR31631">
    <property type="entry name" value="PROTEIN NETWORKED 2D"/>
    <property type="match status" value="1"/>
</dbReference>
<evidence type="ECO:0000256" key="1">
    <source>
        <dbReference type="ARBA" id="ARBA00023054"/>
    </source>
</evidence>
<dbReference type="Pfam" id="PF25014">
    <property type="entry name" value="NET2A"/>
    <property type="match status" value="1"/>
</dbReference>
<feature type="compositionally biased region" description="Basic and acidic residues" evidence="3">
    <location>
        <begin position="645"/>
        <end position="679"/>
    </location>
</feature>